<dbReference type="Proteomes" id="UP000712600">
    <property type="component" value="Unassembled WGS sequence"/>
</dbReference>
<proteinExistence type="predicted"/>
<dbReference type="EMBL" id="QGKX02001347">
    <property type="protein sequence ID" value="KAF3524431.1"/>
    <property type="molecule type" value="Genomic_DNA"/>
</dbReference>
<gene>
    <name evidence="2" type="ORF">F2Q69_00046958</name>
</gene>
<feature type="compositionally biased region" description="Polar residues" evidence="1">
    <location>
        <begin position="235"/>
        <end position="251"/>
    </location>
</feature>
<feature type="region of interest" description="Disordered" evidence="1">
    <location>
        <begin position="221"/>
        <end position="260"/>
    </location>
</feature>
<comment type="caution">
    <text evidence="2">The sequence shown here is derived from an EMBL/GenBank/DDBJ whole genome shotgun (WGS) entry which is preliminary data.</text>
</comment>
<dbReference type="AlphaFoldDB" id="A0A8S9PXQ7"/>
<evidence type="ECO:0000313" key="3">
    <source>
        <dbReference type="Proteomes" id="UP000712600"/>
    </source>
</evidence>
<reference evidence="2" key="1">
    <citation type="submission" date="2019-12" db="EMBL/GenBank/DDBJ databases">
        <title>Genome sequencing and annotation of Brassica cretica.</title>
        <authorList>
            <person name="Studholme D.J."/>
            <person name="Sarris P."/>
        </authorList>
    </citation>
    <scope>NUCLEOTIDE SEQUENCE</scope>
    <source>
        <strain evidence="2">PFS-109/04</strain>
        <tissue evidence="2">Leaf</tissue>
    </source>
</reference>
<evidence type="ECO:0000313" key="2">
    <source>
        <dbReference type="EMBL" id="KAF3524431.1"/>
    </source>
</evidence>
<name>A0A8S9PXQ7_BRACR</name>
<protein>
    <recommendedName>
        <fullName evidence="4">No apical meristem-associated C-terminal domain-containing protein</fullName>
    </recommendedName>
</protein>
<accession>A0A8S9PXQ7</accession>
<organism evidence="2 3">
    <name type="scientific">Brassica cretica</name>
    <name type="common">Mustard</name>
    <dbReference type="NCBI Taxonomy" id="69181"/>
    <lineage>
        <taxon>Eukaryota</taxon>
        <taxon>Viridiplantae</taxon>
        <taxon>Streptophyta</taxon>
        <taxon>Embryophyta</taxon>
        <taxon>Tracheophyta</taxon>
        <taxon>Spermatophyta</taxon>
        <taxon>Magnoliopsida</taxon>
        <taxon>eudicotyledons</taxon>
        <taxon>Gunneridae</taxon>
        <taxon>Pentapetalae</taxon>
        <taxon>rosids</taxon>
        <taxon>malvids</taxon>
        <taxon>Brassicales</taxon>
        <taxon>Brassicaceae</taxon>
        <taxon>Brassiceae</taxon>
        <taxon>Brassica</taxon>
    </lineage>
</organism>
<evidence type="ECO:0000256" key="1">
    <source>
        <dbReference type="SAM" id="MobiDB-lite"/>
    </source>
</evidence>
<sequence length="322" mass="36467">MLRPHLKSVPYTIKTGLAHQPSEKYRGLTFFSPSSPPPLLFIYPPPNFTQLTLWCELPHCFFSLENQSRVEYWVAEDGNRNRASVGGSLKEQNKVKIVIHPMFRFDWRKGDSTVLRWRSSTERRVSPWLLSMKEIGVLCIGYSRRRRKPTTSLSLRLPETKPVGDMSIRRLSETKESGEISLMVALGVFRKTVNGDISLLVALGGEGTRWLSMCRSMERGSRWSDQEAGMRSPSDKTPTIVHTDSSTSEATASKRPPGVKAAKASGKKTVVETVDLNKFHSMWTIKQQELAVKERLSKMSLLDSLIGKKEPLAQHEEILKRL</sequence>
<evidence type="ECO:0008006" key="4">
    <source>
        <dbReference type="Google" id="ProtNLM"/>
    </source>
</evidence>